<dbReference type="Proteomes" id="UP000777935">
    <property type="component" value="Unassembled WGS sequence"/>
</dbReference>
<sequence>MIIKTPDRIFTIPRLIMALILFGVAAFGLQINPWVAVAFVPLAYFMGISQRSKPQQNPPQHLDLRRKMTPHTVRPSDSVTADTLPASLMAELEPILKSGSKLTAIKMVREHCKIGLKESHDIVSELVARRNG</sequence>
<evidence type="ECO:0000313" key="2">
    <source>
        <dbReference type="Proteomes" id="UP000777935"/>
    </source>
</evidence>
<dbReference type="Gene3D" id="3.30.1390.10">
    <property type="match status" value="1"/>
</dbReference>
<proteinExistence type="predicted"/>
<dbReference type="InterPro" id="IPR014719">
    <property type="entry name" value="Ribosomal_bL12_C/ClpS-like"/>
</dbReference>
<reference evidence="1 2" key="1">
    <citation type="submission" date="2020-06" db="EMBL/GenBank/DDBJ databases">
        <title>Sulfitobacter algicola sp. nov., isolated from green algae.</title>
        <authorList>
            <person name="Wang C."/>
        </authorList>
    </citation>
    <scope>NUCLEOTIDE SEQUENCE [LARGE SCALE GENOMIC DNA]</scope>
    <source>
        <strain evidence="1 2">1151</strain>
    </source>
</reference>
<accession>A0ABX2IVV3</accession>
<evidence type="ECO:0000313" key="1">
    <source>
        <dbReference type="EMBL" id="NSX56420.1"/>
    </source>
</evidence>
<protein>
    <recommendedName>
        <fullName evidence="3">Ribosomal protein L7/L12 C-terminal domain-containing protein</fullName>
    </recommendedName>
</protein>
<keyword evidence="2" id="KW-1185">Reference proteome</keyword>
<name>A0ABX2IVV3_9RHOB</name>
<comment type="caution">
    <text evidence="1">The sequence shown here is derived from an EMBL/GenBank/DDBJ whole genome shotgun (WGS) entry which is preliminary data.</text>
</comment>
<organism evidence="1 2">
    <name type="scientific">Parasulfitobacter algicola</name>
    <dbReference type="NCBI Taxonomy" id="2614809"/>
    <lineage>
        <taxon>Bacteria</taxon>
        <taxon>Pseudomonadati</taxon>
        <taxon>Pseudomonadota</taxon>
        <taxon>Alphaproteobacteria</taxon>
        <taxon>Rhodobacterales</taxon>
        <taxon>Roseobacteraceae</taxon>
        <taxon>Parasulfitobacter</taxon>
    </lineage>
</organism>
<dbReference type="EMBL" id="JABUFE010000012">
    <property type="protein sequence ID" value="NSX56420.1"/>
    <property type="molecule type" value="Genomic_DNA"/>
</dbReference>
<gene>
    <name evidence="1" type="ORF">HRQ87_16640</name>
</gene>
<evidence type="ECO:0008006" key="3">
    <source>
        <dbReference type="Google" id="ProtNLM"/>
    </source>
</evidence>
<dbReference type="RefSeq" id="WP_174139573.1">
    <property type="nucleotide sequence ID" value="NZ_JABUFE010000012.1"/>
</dbReference>